<sequence length="91" mass="10260">MDNSLCFARVITDKATFAYLADVFIAQGHRSVGLSKLLMRSVLAHPDLQGLRRMLLATRDAHGLYGQFGFTELANPNTFMELWQPDIYQPS</sequence>
<gene>
    <name evidence="2" type="ORF">GCM10025791_16000</name>
</gene>
<dbReference type="PANTHER" id="PTHR43233">
    <property type="entry name" value="FAMILY N-ACETYLTRANSFERASE, PUTATIVE (AFU_ORTHOLOGUE AFUA_6G03350)-RELATED"/>
    <property type="match status" value="1"/>
</dbReference>
<dbReference type="InterPro" id="IPR053144">
    <property type="entry name" value="Acetyltransferase_Butenolide"/>
</dbReference>
<reference evidence="3" key="1">
    <citation type="journal article" date="2019" name="Int. J. Syst. Evol. Microbiol.">
        <title>The Global Catalogue of Microorganisms (GCM) 10K type strain sequencing project: providing services to taxonomists for standard genome sequencing and annotation.</title>
        <authorList>
            <consortium name="The Broad Institute Genomics Platform"/>
            <consortium name="The Broad Institute Genome Sequencing Center for Infectious Disease"/>
            <person name="Wu L."/>
            <person name="Ma J."/>
        </authorList>
    </citation>
    <scope>NUCLEOTIDE SEQUENCE [LARGE SCALE GENOMIC DNA]</scope>
    <source>
        <strain evidence="3">JCM 19134</strain>
    </source>
</reference>
<protein>
    <recommendedName>
        <fullName evidence="1">N-acetyltransferase domain-containing protein</fullName>
    </recommendedName>
</protein>
<dbReference type="Pfam" id="PF00583">
    <property type="entry name" value="Acetyltransf_1"/>
    <property type="match status" value="1"/>
</dbReference>
<dbReference type="InterPro" id="IPR016181">
    <property type="entry name" value="Acyl_CoA_acyltransferase"/>
</dbReference>
<evidence type="ECO:0000259" key="1">
    <source>
        <dbReference type="Pfam" id="PF00583"/>
    </source>
</evidence>
<proteinExistence type="predicted"/>
<dbReference type="GO" id="GO:0016747">
    <property type="term" value="F:acyltransferase activity, transferring groups other than amino-acyl groups"/>
    <property type="evidence" value="ECO:0007669"/>
    <property type="project" value="InterPro"/>
</dbReference>
<dbReference type="SUPFAM" id="SSF55729">
    <property type="entry name" value="Acyl-CoA N-acyltransferases (Nat)"/>
    <property type="match status" value="1"/>
</dbReference>
<comment type="caution">
    <text evidence="2">The sequence shown here is derived from an EMBL/GenBank/DDBJ whole genome shotgun (WGS) entry which is preliminary data.</text>
</comment>
<dbReference type="InterPro" id="IPR000182">
    <property type="entry name" value="GNAT_dom"/>
</dbReference>
<dbReference type="CDD" id="cd04301">
    <property type="entry name" value="NAT_SF"/>
    <property type="match status" value="1"/>
</dbReference>
<dbReference type="Gene3D" id="3.40.630.30">
    <property type="match status" value="1"/>
</dbReference>
<dbReference type="PANTHER" id="PTHR43233:SF1">
    <property type="entry name" value="FAMILY N-ACETYLTRANSFERASE, PUTATIVE (AFU_ORTHOLOGUE AFUA_6G03350)-RELATED"/>
    <property type="match status" value="1"/>
</dbReference>
<feature type="domain" description="N-acetyltransferase" evidence="1">
    <location>
        <begin position="13"/>
        <end position="70"/>
    </location>
</feature>
<keyword evidence="3" id="KW-1185">Reference proteome</keyword>
<evidence type="ECO:0000313" key="2">
    <source>
        <dbReference type="EMBL" id="GAA4938705.1"/>
    </source>
</evidence>
<dbReference type="EMBL" id="BAABLX010000009">
    <property type="protein sequence ID" value="GAA4938705.1"/>
    <property type="molecule type" value="Genomic_DNA"/>
</dbReference>
<name>A0AAV3U220_9ALTE</name>
<evidence type="ECO:0000313" key="3">
    <source>
        <dbReference type="Proteomes" id="UP001409585"/>
    </source>
</evidence>
<organism evidence="2 3">
    <name type="scientific">Halioxenophilus aromaticivorans</name>
    <dbReference type="NCBI Taxonomy" id="1306992"/>
    <lineage>
        <taxon>Bacteria</taxon>
        <taxon>Pseudomonadati</taxon>
        <taxon>Pseudomonadota</taxon>
        <taxon>Gammaproteobacteria</taxon>
        <taxon>Alteromonadales</taxon>
        <taxon>Alteromonadaceae</taxon>
        <taxon>Halioxenophilus</taxon>
    </lineage>
</organism>
<dbReference type="AlphaFoldDB" id="A0AAV3U220"/>
<dbReference type="Proteomes" id="UP001409585">
    <property type="component" value="Unassembled WGS sequence"/>
</dbReference>
<accession>A0AAV3U220</accession>